<evidence type="ECO:0000313" key="3">
    <source>
        <dbReference type="Proteomes" id="UP000008022"/>
    </source>
</evidence>
<dbReference type="OMA" id="CNQLHIA"/>
<protein>
    <submittedName>
        <fullName evidence="2">Uncharacterized protein</fullName>
    </submittedName>
</protein>
<name>A0A0E0PTV6_ORYRU</name>
<feature type="region of interest" description="Disordered" evidence="1">
    <location>
        <begin position="218"/>
        <end position="265"/>
    </location>
</feature>
<proteinExistence type="predicted"/>
<keyword evidence="3" id="KW-1185">Reference proteome</keyword>
<evidence type="ECO:0000313" key="2">
    <source>
        <dbReference type="EnsemblPlants" id="ORUFI06G04100.1"/>
    </source>
</evidence>
<evidence type="ECO:0000256" key="1">
    <source>
        <dbReference type="SAM" id="MobiDB-lite"/>
    </source>
</evidence>
<organism evidence="2 3">
    <name type="scientific">Oryza rufipogon</name>
    <name type="common">Brownbeard rice</name>
    <name type="synonym">Asian wild rice</name>
    <dbReference type="NCBI Taxonomy" id="4529"/>
    <lineage>
        <taxon>Eukaryota</taxon>
        <taxon>Viridiplantae</taxon>
        <taxon>Streptophyta</taxon>
        <taxon>Embryophyta</taxon>
        <taxon>Tracheophyta</taxon>
        <taxon>Spermatophyta</taxon>
        <taxon>Magnoliopsida</taxon>
        <taxon>Liliopsida</taxon>
        <taxon>Poales</taxon>
        <taxon>Poaceae</taxon>
        <taxon>BOP clade</taxon>
        <taxon>Oryzoideae</taxon>
        <taxon>Oryzeae</taxon>
        <taxon>Oryzinae</taxon>
        <taxon>Oryza</taxon>
    </lineage>
</organism>
<dbReference type="HOGENOM" id="CLU_753131_0_0_1"/>
<dbReference type="Gramene" id="ORUFI06G04100.1">
    <property type="protein sequence ID" value="ORUFI06G04100.1"/>
    <property type="gene ID" value="ORUFI06G04100"/>
</dbReference>
<reference evidence="3" key="1">
    <citation type="submission" date="2013-06" db="EMBL/GenBank/DDBJ databases">
        <authorList>
            <person name="Zhao Q."/>
        </authorList>
    </citation>
    <scope>NUCLEOTIDE SEQUENCE</scope>
    <source>
        <strain evidence="3">cv. W1943</strain>
    </source>
</reference>
<dbReference type="Proteomes" id="UP000008022">
    <property type="component" value="Unassembled WGS sequence"/>
</dbReference>
<reference evidence="2" key="2">
    <citation type="submission" date="2015-06" db="UniProtKB">
        <authorList>
            <consortium name="EnsemblPlants"/>
        </authorList>
    </citation>
    <scope>IDENTIFICATION</scope>
</reference>
<accession>A0A0E0PTV6</accession>
<sequence>MDARESLAKSLEAQVSDSTSGALLLRCNQLHIAATKQLIASLVAINDTLEELVDAGFKPLPVDEFLKMIRDIGDAGETMAAESMEQIDASLKLLLASLPQEDDDNGGCGGAAGEEGIGGDGTQLQISRLYSKAKLSDSPSGSLLLRCNLLHLATTRQLIASLRAIYDTLEEFVDAGFIPLHSDDFLEMIRDIRDAGETLAADSLDQIDASLAALFASLPPEDDDNGGGAGEEGIGGEDTKFLSDSGVRSRSHGHTHTHELTSSYKVAMDEREASAARSSVQLSELPDPETSRIRVEETKQLVADMQSIIEALLVFVDAGCSPVPVDEIHEMIRHMREVGCPLVRRSLDQIRRDTEALLAAAAALEPRP</sequence>
<dbReference type="AlphaFoldDB" id="A0A0E0PTV6"/>
<dbReference type="EnsemblPlants" id="ORUFI06G04100.1">
    <property type="protein sequence ID" value="ORUFI06G04100.1"/>
    <property type="gene ID" value="ORUFI06G04100"/>
</dbReference>